<dbReference type="InterPro" id="IPR009019">
    <property type="entry name" value="KH_sf_prok-type"/>
</dbReference>
<evidence type="ECO:0000256" key="6">
    <source>
        <dbReference type="ARBA" id="ARBA00024998"/>
    </source>
</evidence>
<keyword evidence="5 8" id="KW-0687">Ribonucleoprotein</keyword>
<name>A0A1F5E9Y6_9BACT</name>
<dbReference type="SMART" id="SM00322">
    <property type="entry name" value="KH"/>
    <property type="match status" value="1"/>
</dbReference>
<dbReference type="Gene3D" id="3.30.1140.32">
    <property type="entry name" value="Ribosomal protein S3, C-terminal domain"/>
    <property type="match status" value="1"/>
</dbReference>
<comment type="caution">
    <text evidence="10">The sequence shown here is derived from an EMBL/GenBank/DDBJ whole genome shotgun (WGS) entry which is preliminary data.</text>
</comment>
<organism evidence="10 11">
    <name type="scientific">Candidatus Berkelbacteria bacterium RIFOXYA2_FULL_43_10</name>
    <dbReference type="NCBI Taxonomy" id="1797472"/>
    <lineage>
        <taxon>Bacteria</taxon>
        <taxon>Candidatus Berkelbacteria</taxon>
    </lineage>
</organism>
<evidence type="ECO:0000313" key="11">
    <source>
        <dbReference type="Proteomes" id="UP000178583"/>
    </source>
</evidence>
<evidence type="ECO:0000256" key="7">
    <source>
        <dbReference type="ARBA" id="ARBA00035257"/>
    </source>
</evidence>
<gene>
    <name evidence="8" type="primary">rpsC</name>
    <name evidence="10" type="ORF">A2215_03385</name>
</gene>
<dbReference type="Pfam" id="PF07650">
    <property type="entry name" value="KH_2"/>
    <property type="match status" value="1"/>
</dbReference>
<evidence type="ECO:0000256" key="2">
    <source>
        <dbReference type="ARBA" id="ARBA00022730"/>
    </source>
</evidence>
<feature type="domain" description="KH type-2" evidence="9">
    <location>
        <begin position="38"/>
        <end position="106"/>
    </location>
</feature>
<dbReference type="SUPFAM" id="SSF54821">
    <property type="entry name" value="Ribosomal protein S3 C-terminal domain"/>
    <property type="match status" value="1"/>
</dbReference>
<dbReference type="STRING" id="1797472.A2215_03385"/>
<dbReference type="Gene3D" id="3.30.300.20">
    <property type="match status" value="1"/>
</dbReference>
<dbReference type="PANTHER" id="PTHR11760:SF19">
    <property type="entry name" value="SMALL RIBOSOMAL SUBUNIT PROTEIN US3C"/>
    <property type="match status" value="1"/>
</dbReference>
<dbReference type="NCBIfam" id="TIGR01009">
    <property type="entry name" value="rpsC_bact"/>
    <property type="match status" value="1"/>
</dbReference>
<keyword evidence="3 8" id="KW-0694">RNA-binding</keyword>
<dbReference type="Proteomes" id="UP000178583">
    <property type="component" value="Unassembled WGS sequence"/>
</dbReference>
<dbReference type="GO" id="GO:0003729">
    <property type="term" value="F:mRNA binding"/>
    <property type="evidence" value="ECO:0007669"/>
    <property type="project" value="UniProtKB-UniRule"/>
</dbReference>
<evidence type="ECO:0000256" key="8">
    <source>
        <dbReference type="HAMAP-Rule" id="MF_01309"/>
    </source>
</evidence>
<dbReference type="HAMAP" id="MF_01309_B">
    <property type="entry name" value="Ribosomal_uS3_B"/>
    <property type="match status" value="1"/>
</dbReference>
<dbReference type="EMBL" id="MEZY01000022">
    <property type="protein sequence ID" value="OGD64120.1"/>
    <property type="molecule type" value="Genomic_DNA"/>
</dbReference>
<evidence type="ECO:0000313" key="10">
    <source>
        <dbReference type="EMBL" id="OGD64120.1"/>
    </source>
</evidence>
<evidence type="ECO:0000256" key="4">
    <source>
        <dbReference type="ARBA" id="ARBA00022980"/>
    </source>
</evidence>
<dbReference type="GO" id="GO:0003735">
    <property type="term" value="F:structural constituent of ribosome"/>
    <property type="evidence" value="ECO:0007669"/>
    <property type="project" value="InterPro"/>
</dbReference>
<evidence type="ECO:0000256" key="1">
    <source>
        <dbReference type="ARBA" id="ARBA00010761"/>
    </source>
</evidence>
<dbReference type="InterPro" id="IPR004044">
    <property type="entry name" value="KH_dom_type_2"/>
</dbReference>
<dbReference type="GO" id="GO:0006412">
    <property type="term" value="P:translation"/>
    <property type="evidence" value="ECO:0007669"/>
    <property type="project" value="UniProtKB-UniRule"/>
</dbReference>
<dbReference type="GO" id="GO:0022627">
    <property type="term" value="C:cytosolic small ribosomal subunit"/>
    <property type="evidence" value="ECO:0007669"/>
    <property type="project" value="TreeGrafter"/>
</dbReference>
<dbReference type="AlphaFoldDB" id="A0A1F5E9Y6"/>
<evidence type="ECO:0000256" key="3">
    <source>
        <dbReference type="ARBA" id="ARBA00022884"/>
    </source>
</evidence>
<protein>
    <recommendedName>
        <fullName evidence="7 8">Small ribosomal subunit protein uS3</fullName>
    </recommendedName>
</protein>
<reference evidence="10 11" key="1">
    <citation type="journal article" date="2016" name="Nat. Commun.">
        <title>Thousands of microbial genomes shed light on interconnected biogeochemical processes in an aquifer system.</title>
        <authorList>
            <person name="Anantharaman K."/>
            <person name="Brown C.T."/>
            <person name="Hug L.A."/>
            <person name="Sharon I."/>
            <person name="Castelle C.J."/>
            <person name="Probst A.J."/>
            <person name="Thomas B.C."/>
            <person name="Singh A."/>
            <person name="Wilkins M.J."/>
            <person name="Karaoz U."/>
            <person name="Brodie E.L."/>
            <person name="Williams K.H."/>
            <person name="Hubbard S.S."/>
            <person name="Banfield J.F."/>
        </authorList>
    </citation>
    <scope>NUCLEOTIDE SEQUENCE [LARGE SCALE GENOMIC DNA]</scope>
</reference>
<dbReference type="InterPro" id="IPR001351">
    <property type="entry name" value="Ribosomal_uS3_C"/>
</dbReference>
<dbReference type="Pfam" id="PF00189">
    <property type="entry name" value="Ribosomal_S3_C"/>
    <property type="match status" value="1"/>
</dbReference>
<dbReference type="InterPro" id="IPR005704">
    <property type="entry name" value="Ribosomal_uS3_bac-typ"/>
</dbReference>
<accession>A0A1F5E9Y6</accession>
<dbReference type="InterPro" id="IPR004087">
    <property type="entry name" value="KH_dom"/>
</dbReference>
<dbReference type="SUPFAM" id="SSF54814">
    <property type="entry name" value="Prokaryotic type KH domain (KH-domain type II)"/>
    <property type="match status" value="1"/>
</dbReference>
<dbReference type="PROSITE" id="PS50823">
    <property type="entry name" value="KH_TYPE_2"/>
    <property type="match status" value="1"/>
</dbReference>
<keyword evidence="2 8" id="KW-0699">rRNA-binding</keyword>
<dbReference type="InterPro" id="IPR015946">
    <property type="entry name" value="KH_dom-like_a/b"/>
</dbReference>
<dbReference type="InterPro" id="IPR057258">
    <property type="entry name" value="Ribosomal_uS3"/>
</dbReference>
<comment type="subunit">
    <text evidence="8">Part of the 30S ribosomal subunit. Forms a tight complex with proteins S10 and S14.</text>
</comment>
<evidence type="ECO:0000259" key="9">
    <source>
        <dbReference type="PROSITE" id="PS50823"/>
    </source>
</evidence>
<proteinExistence type="inferred from homology"/>
<evidence type="ECO:0000256" key="5">
    <source>
        <dbReference type="ARBA" id="ARBA00023274"/>
    </source>
</evidence>
<comment type="similarity">
    <text evidence="1 8">Belongs to the universal ribosomal protein uS3 family.</text>
</comment>
<dbReference type="FunFam" id="3.30.300.20:FF:000001">
    <property type="entry name" value="30S ribosomal protein S3"/>
    <property type="match status" value="1"/>
</dbReference>
<dbReference type="PANTHER" id="PTHR11760">
    <property type="entry name" value="30S/40S RIBOSOMAL PROTEIN S3"/>
    <property type="match status" value="1"/>
</dbReference>
<comment type="function">
    <text evidence="6 8">Binds the lower part of the 30S subunit head. Binds mRNA in the 70S ribosome, positioning it for translation.</text>
</comment>
<keyword evidence="4 8" id="KW-0689">Ribosomal protein</keyword>
<dbReference type="InterPro" id="IPR036419">
    <property type="entry name" value="Ribosomal_S3_C_sf"/>
</dbReference>
<dbReference type="GO" id="GO:0019843">
    <property type="term" value="F:rRNA binding"/>
    <property type="evidence" value="ECO:0007669"/>
    <property type="project" value="UniProtKB-UniRule"/>
</dbReference>
<sequence>MGQKVSPKAIRLKMSESWKSLWFSDKKYSDQVVEDIKIKSRLSKELKSAFLSDITIDRDANTITINIFSSRPGVIIGRGGSGSEKIKKLIENKSRSRVKVNIFEVKKPDIDPEIVAQSVALQLEKRFPFRRAIKQALEKSRDAGAKGVRIQVAGRLNGADIARREKVQFGTIPLSSFDKEIKYGTAHALTTYGIIGVKVWIYLGEGRK</sequence>
<dbReference type="CDD" id="cd02412">
    <property type="entry name" value="KH-II_30S_S3"/>
    <property type="match status" value="1"/>
</dbReference>